<gene>
    <name evidence="1" type="ORF">I79_016335</name>
</gene>
<dbReference type="AlphaFoldDB" id="G3HZ40"/>
<organism evidence="1 2">
    <name type="scientific">Cricetulus griseus</name>
    <name type="common">Chinese hamster</name>
    <name type="synonym">Cricetulus barabensis griseus</name>
    <dbReference type="NCBI Taxonomy" id="10029"/>
    <lineage>
        <taxon>Eukaryota</taxon>
        <taxon>Metazoa</taxon>
        <taxon>Chordata</taxon>
        <taxon>Craniata</taxon>
        <taxon>Vertebrata</taxon>
        <taxon>Euteleostomi</taxon>
        <taxon>Mammalia</taxon>
        <taxon>Eutheria</taxon>
        <taxon>Euarchontoglires</taxon>
        <taxon>Glires</taxon>
        <taxon>Rodentia</taxon>
        <taxon>Myomorpha</taxon>
        <taxon>Muroidea</taxon>
        <taxon>Cricetidae</taxon>
        <taxon>Cricetinae</taxon>
        <taxon>Cricetulus</taxon>
    </lineage>
</organism>
<accession>G3HZ40</accession>
<reference evidence="2" key="1">
    <citation type="journal article" date="2011" name="Nat. Biotechnol.">
        <title>The genomic sequence of the Chinese hamster ovary (CHO)-K1 cell line.</title>
        <authorList>
            <person name="Xu X."/>
            <person name="Nagarajan H."/>
            <person name="Lewis N.E."/>
            <person name="Pan S."/>
            <person name="Cai Z."/>
            <person name="Liu X."/>
            <person name="Chen W."/>
            <person name="Xie M."/>
            <person name="Wang W."/>
            <person name="Hammond S."/>
            <person name="Andersen M.R."/>
            <person name="Neff N."/>
            <person name="Passarelli B."/>
            <person name="Koh W."/>
            <person name="Fan H.C."/>
            <person name="Wang J."/>
            <person name="Gui Y."/>
            <person name="Lee K.H."/>
            <person name="Betenbaugh M.J."/>
            <person name="Quake S.R."/>
            <person name="Famili I."/>
            <person name="Palsson B.O."/>
            <person name="Wang J."/>
        </authorList>
    </citation>
    <scope>NUCLEOTIDE SEQUENCE [LARGE SCALE GENOMIC DNA]</scope>
    <source>
        <strain evidence="2">CHO K1 cell line</strain>
    </source>
</reference>
<protein>
    <submittedName>
        <fullName evidence="1">Uncharacterized protein</fullName>
    </submittedName>
</protein>
<sequence length="73" mass="8095">MHFTLQDSAKAFTSQCIHNRSHLGLEKLCQAIFVTTVINVDLPHDVISQTDVCLFSPLLPPQICGTAYKNVPQ</sequence>
<dbReference type="Proteomes" id="UP000001075">
    <property type="component" value="Unassembled WGS sequence"/>
</dbReference>
<dbReference type="InParanoid" id="G3HZ40"/>
<evidence type="ECO:0000313" key="2">
    <source>
        <dbReference type="Proteomes" id="UP000001075"/>
    </source>
</evidence>
<name>G3HZ40_CRIGR</name>
<dbReference type="EMBL" id="JH000957">
    <property type="protein sequence ID" value="EGW08005.1"/>
    <property type="molecule type" value="Genomic_DNA"/>
</dbReference>
<proteinExistence type="predicted"/>
<evidence type="ECO:0000313" key="1">
    <source>
        <dbReference type="EMBL" id="EGW08005.1"/>
    </source>
</evidence>